<keyword evidence="1" id="KW-0175">Coiled coil</keyword>
<dbReference type="EMBL" id="JBHLXE010000038">
    <property type="protein sequence ID" value="MFC0179216.1"/>
    <property type="molecule type" value="Genomic_DNA"/>
</dbReference>
<gene>
    <name evidence="2" type="ORF">ACFFIT_03730</name>
</gene>
<evidence type="ECO:0000313" key="3">
    <source>
        <dbReference type="Proteomes" id="UP001589758"/>
    </source>
</evidence>
<sequence length="348" mass="40705">MNESFSKSYPSVEIDSLSVKNKFEGTDGIIYETEGEIKLKHDAYRILKVISPHSIYIKKIANAGDKAEFSLLITEPKNTDDIKKQELIIGTPVSSMNLINFRLEDFDLHLVKNLFFGVAIDNFKEAGEDHNLNVIIFNPTSFENDFNAFMQNEKKTYEIRSKRLLAEKPEIENKIQKIADLKIQLENFWKNTPVNGKEFTGEDDFTNYISQLEKEQLENSEIYREGIEFNKQFEIDFNEITKKDNYHDTPEFKALWQKKETFDAQYSQQINIIIDEISKNAADLEVTALRSYRNLKEEIDDLEQEVRAYKNDSENQKNFAKYIEQAPFGMKQIMLIQGLFSTYHNRFS</sequence>
<evidence type="ECO:0000256" key="1">
    <source>
        <dbReference type="SAM" id="Coils"/>
    </source>
</evidence>
<comment type="caution">
    <text evidence="2">The sequence shown here is derived from an EMBL/GenBank/DDBJ whole genome shotgun (WGS) entry which is preliminary data.</text>
</comment>
<feature type="coiled-coil region" evidence="1">
    <location>
        <begin position="285"/>
        <end position="319"/>
    </location>
</feature>
<reference evidence="2 3" key="1">
    <citation type="submission" date="2024-09" db="EMBL/GenBank/DDBJ databases">
        <authorList>
            <person name="Sun Q."/>
            <person name="Mori K."/>
        </authorList>
    </citation>
    <scope>NUCLEOTIDE SEQUENCE [LARGE SCALE GENOMIC DNA]</scope>
    <source>
        <strain evidence="2 3">CCM 8545</strain>
    </source>
</reference>
<keyword evidence="3" id="KW-1185">Reference proteome</keyword>
<dbReference type="Proteomes" id="UP001589758">
    <property type="component" value="Unassembled WGS sequence"/>
</dbReference>
<accession>A0ABV6CCB8</accession>
<organism evidence="2 3">
    <name type="scientific">Thorsellia kenyensis</name>
    <dbReference type="NCBI Taxonomy" id="1549888"/>
    <lineage>
        <taxon>Bacteria</taxon>
        <taxon>Pseudomonadati</taxon>
        <taxon>Pseudomonadota</taxon>
        <taxon>Gammaproteobacteria</taxon>
        <taxon>Enterobacterales</taxon>
        <taxon>Thorselliaceae</taxon>
        <taxon>Thorsellia</taxon>
    </lineage>
</organism>
<proteinExistence type="predicted"/>
<protein>
    <submittedName>
        <fullName evidence="2">Uncharacterized protein</fullName>
    </submittedName>
</protein>
<name>A0ABV6CCB8_9GAMM</name>
<evidence type="ECO:0000313" key="2">
    <source>
        <dbReference type="EMBL" id="MFC0179216.1"/>
    </source>
</evidence>